<protein>
    <recommendedName>
        <fullName evidence="5">Lipoprotein</fullName>
    </recommendedName>
</protein>
<feature type="signal peptide" evidence="2">
    <location>
        <begin position="1"/>
        <end position="22"/>
    </location>
</feature>
<comment type="caution">
    <text evidence="3">The sequence shown here is derived from an EMBL/GenBank/DDBJ whole genome shotgun (WGS) entry which is preliminary data.</text>
</comment>
<feature type="compositionally biased region" description="Low complexity" evidence="1">
    <location>
        <begin position="231"/>
        <end position="257"/>
    </location>
</feature>
<name>A0A918GHD4_9PSEU</name>
<reference evidence="3" key="1">
    <citation type="journal article" date="2014" name="Int. J. Syst. Evol. Microbiol.">
        <title>Complete genome sequence of Corynebacterium casei LMG S-19264T (=DSM 44701T), isolated from a smear-ripened cheese.</title>
        <authorList>
            <consortium name="US DOE Joint Genome Institute (JGI-PGF)"/>
            <person name="Walter F."/>
            <person name="Albersmeier A."/>
            <person name="Kalinowski J."/>
            <person name="Ruckert C."/>
        </authorList>
    </citation>
    <scope>NUCLEOTIDE SEQUENCE</scope>
    <source>
        <strain evidence="3">JCM 3276</strain>
    </source>
</reference>
<evidence type="ECO:0000256" key="1">
    <source>
        <dbReference type="SAM" id="MobiDB-lite"/>
    </source>
</evidence>
<dbReference type="RefSeq" id="WP_189211895.1">
    <property type="nucleotide sequence ID" value="NZ_BMRB01000002.1"/>
</dbReference>
<evidence type="ECO:0000313" key="3">
    <source>
        <dbReference type="EMBL" id="GGS36346.1"/>
    </source>
</evidence>
<sequence>MGTRHLAWIPVVLLAVACGSTAGVGKPEDTRRAEPTSFGAVDTEEPTETGRGGGSGPDERTILVGGPRLDGRTDNADWPEFFTDLDGEFRPQCKVFRIGESPAEVPSVAVSVSVSLGGPFAFASDADSCAGEFEADCAGYTFPAQADWYLNTCAIQAVPTGAGTGALSVTFTASCPSARGIPCDDPDVAAAGPSAADPVPVSWGQTIELTAAPCPEDDYDSPSRTCREGPTTEPTTTDPDETTTTTEVTTAEPTATG</sequence>
<feature type="region of interest" description="Disordered" evidence="1">
    <location>
        <begin position="22"/>
        <end position="60"/>
    </location>
</feature>
<dbReference type="EMBL" id="BMRB01000002">
    <property type="protein sequence ID" value="GGS36346.1"/>
    <property type="molecule type" value="Genomic_DNA"/>
</dbReference>
<feature type="region of interest" description="Disordered" evidence="1">
    <location>
        <begin position="211"/>
        <end position="257"/>
    </location>
</feature>
<dbReference type="AlphaFoldDB" id="A0A918GHD4"/>
<organism evidence="3 4">
    <name type="scientific">Actinokineospora fastidiosa</name>
    <dbReference type="NCBI Taxonomy" id="1816"/>
    <lineage>
        <taxon>Bacteria</taxon>
        <taxon>Bacillati</taxon>
        <taxon>Actinomycetota</taxon>
        <taxon>Actinomycetes</taxon>
        <taxon>Pseudonocardiales</taxon>
        <taxon>Pseudonocardiaceae</taxon>
        <taxon>Actinokineospora</taxon>
    </lineage>
</organism>
<keyword evidence="4" id="KW-1185">Reference proteome</keyword>
<dbReference type="Proteomes" id="UP000660680">
    <property type="component" value="Unassembled WGS sequence"/>
</dbReference>
<proteinExistence type="predicted"/>
<evidence type="ECO:0008006" key="5">
    <source>
        <dbReference type="Google" id="ProtNLM"/>
    </source>
</evidence>
<dbReference type="PROSITE" id="PS51257">
    <property type="entry name" value="PROKAR_LIPOPROTEIN"/>
    <property type="match status" value="1"/>
</dbReference>
<evidence type="ECO:0000256" key="2">
    <source>
        <dbReference type="SAM" id="SignalP"/>
    </source>
</evidence>
<evidence type="ECO:0000313" key="4">
    <source>
        <dbReference type="Proteomes" id="UP000660680"/>
    </source>
</evidence>
<feature type="chain" id="PRO_5038394812" description="Lipoprotein" evidence="2">
    <location>
        <begin position="23"/>
        <end position="257"/>
    </location>
</feature>
<accession>A0A918GHD4</accession>
<reference evidence="3" key="2">
    <citation type="submission" date="2020-09" db="EMBL/GenBank/DDBJ databases">
        <authorList>
            <person name="Sun Q."/>
            <person name="Ohkuma M."/>
        </authorList>
    </citation>
    <scope>NUCLEOTIDE SEQUENCE</scope>
    <source>
        <strain evidence="3">JCM 3276</strain>
    </source>
</reference>
<gene>
    <name evidence="3" type="ORF">GCM10010171_33740</name>
</gene>
<keyword evidence="2" id="KW-0732">Signal</keyword>